<dbReference type="CDD" id="cd05830">
    <property type="entry name" value="Sortase_E"/>
    <property type="match status" value="1"/>
</dbReference>
<dbReference type="EMBL" id="AP027141">
    <property type="protein sequence ID" value="BDV32223.1"/>
    <property type="molecule type" value="Genomic_DNA"/>
</dbReference>
<accession>A0ABM8E2N2</accession>
<keyword evidence="3" id="KW-0472">Membrane</keyword>
<sequence length="319" mass="33512">MTTTEAPTSRRSPKPPRAPKAPRPPKRPPRPPVVLAPLTTRQAFARSFAAVAAALLIMFALNLLVFSHVQHLVAQQRLSDDYRAQLEAGIAPVSEGDFEDVLLADGAPVGLLAIPSLGLHEVIVEGTASGVLTAGIGHRRDTVLPGQGGVSVLMGRAAAYGGPFSHLQSLAPGDVITVRTGQGLQEFAVIGLRYAGDPTPPAPKAGESRLILQTSRGAPYVPTGVAYVDAELTSDVQPAGARMTTTATLPASDTALGTDVSTVWALVFAVQFLIAAEIAAVWSLRRIGSQKTWIVFVPVLLLAGFFVADEITRLLPNML</sequence>
<organism evidence="4 5">
    <name type="scientific">Microbacterium terricola</name>
    <dbReference type="NCBI Taxonomy" id="344163"/>
    <lineage>
        <taxon>Bacteria</taxon>
        <taxon>Bacillati</taxon>
        <taxon>Actinomycetota</taxon>
        <taxon>Actinomycetes</taxon>
        <taxon>Micrococcales</taxon>
        <taxon>Microbacteriaceae</taxon>
        <taxon>Microbacterium</taxon>
    </lineage>
</organism>
<keyword evidence="3" id="KW-0812">Transmembrane</keyword>
<keyword evidence="1" id="KW-0378">Hydrolase</keyword>
<dbReference type="InterPro" id="IPR005754">
    <property type="entry name" value="Sortase"/>
</dbReference>
<evidence type="ECO:0000313" key="5">
    <source>
        <dbReference type="Proteomes" id="UP001317779"/>
    </source>
</evidence>
<proteinExistence type="predicted"/>
<name>A0ABM8E2N2_9MICO</name>
<keyword evidence="3" id="KW-1133">Transmembrane helix</keyword>
<feature type="transmembrane region" description="Helical" evidence="3">
    <location>
        <begin position="291"/>
        <end position="308"/>
    </location>
</feature>
<keyword evidence="5" id="KW-1185">Reference proteome</keyword>
<evidence type="ECO:0000256" key="1">
    <source>
        <dbReference type="ARBA" id="ARBA00022801"/>
    </source>
</evidence>
<feature type="transmembrane region" description="Helical" evidence="3">
    <location>
        <begin position="263"/>
        <end position="284"/>
    </location>
</feature>
<dbReference type="Gene3D" id="2.40.260.10">
    <property type="entry name" value="Sortase"/>
    <property type="match status" value="1"/>
</dbReference>
<dbReference type="Pfam" id="PF04203">
    <property type="entry name" value="Sortase"/>
    <property type="match status" value="1"/>
</dbReference>
<protein>
    <submittedName>
        <fullName evidence="4">Sortase</fullName>
    </submittedName>
</protein>
<evidence type="ECO:0000256" key="3">
    <source>
        <dbReference type="SAM" id="Phobius"/>
    </source>
</evidence>
<dbReference type="InterPro" id="IPR023365">
    <property type="entry name" value="Sortase_dom-sf"/>
</dbReference>
<reference evidence="4 5" key="1">
    <citation type="submission" date="2022-12" db="EMBL/GenBank/DDBJ databases">
        <title>Microbacterium terricola strain KV-448 chromosome, complete genome.</title>
        <authorList>
            <person name="Oshima T."/>
            <person name="Moriya T."/>
            <person name="Bessho Y."/>
        </authorList>
    </citation>
    <scope>NUCLEOTIDE SEQUENCE [LARGE SCALE GENOMIC DNA]</scope>
    <source>
        <strain evidence="4 5">KV-448</strain>
    </source>
</reference>
<dbReference type="RefSeq" id="WP_263797121.1">
    <property type="nucleotide sequence ID" value="NZ_AP027141.1"/>
</dbReference>
<dbReference type="SUPFAM" id="SSF63817">
    <property type="entry name" value="Sortase"/>
    <property type="match status" value="1"/>
</dbReference>
<gene>
    <name evidence="4" type="ORF">Microterr_28830</name>
</gene>
<feature type="transmembrane region" description="Helical" evidence="3">
    <location>
        <begin position="48"/>
        <end position="69"/>
    </location>
</feature>
<evidence type="ECO:0000256" key="2">
    <source>
        <dbReference type="SAM" id="MobiDB-lite"/>
    </source>
</evidence>
<evidence type="ECO:0000313" key="4">
    <source>
        <dbReference type="EMBL" id="BDV32223.1"/>
    </source>
</evidence>
<feature type="region of interest" description="Disordered" evidence="2">
    <location>
        <begin position="1"/>
        <end position="32"/>
    </location>
</feature>
<dbReference type="InterPro" id="IPR042003">
    <property type="entry name" value="Sortase_E"/>
</dbReference>
<dbReference type="Proteomes" id="UP001317779">
    <property type="component" value="Chromosome"/>
</dbReference>